<dbReference type="PANTHER" id="PTHR12563:SF23">
    <property type="entry name" value="BCDNA.GH07066"/>
    <property type="match status" value="1"/>
</dbReference>
<dbReference type="Pfam" id="PF19277">
    <property type="entry name" value="GPAT_C"/>
    <property type="match status" value="1"/>
</dbReference>
<name>A0A0L7KXZ4_OPEBR</name>
<dbReference type="InterPro" id="IPR045520">
    <property type="entry name" value="GPAT/DHAPAT_C"/>
</dbReference>
<dbReference type="GO" id="GO:0006072">
    <property type="term" value="P:glycerol-3-phosphate metabolic process"/>
    <property type="evidence" value="ECO:0007669"/>
    <property type="project" value="TreeGrafter"/>
</dbReference>
<keyword evidence="2" id="KW-0012">Acyltransferase</keyword>
<dbReference type="InterPro" id="IPR022284">
    <property type="entry name" value="GPAT/DHAPAT"/>
</dbReference>
<feature type="domain" description="GPAT/DHAPAT C-terminal" evidence="1">
    <location>
        <begin position="271"/>
        <end position="519"/>
    </location>
</feature>
<feature type="non-terminal residue" evidence="2">
    <location>
        <position position="572"/>
    </location>
</feature>
<keyword evidence="3" id="KW-1185">Reference proteome</keyword>
<proteinExistence type="predicted"/>
<dbReference type="PANTHER" id="PTHR12563">
    <property type="entry name" value="GLYCEROL-3-PHOSPHATE ACYLTRANSFERASE"/>
    <property type="match status" value="1"/>
</dbReference>
<dbReference type="STRING" id="104452.A0A0L7KXZ4"/>
<reference evidence="2 3" key="1">
    <citation type="journal article" date="2015" name="Genome Biol. Evol.">
        <title>The genome of winter moth (Operophtera brumata) provides a genomic perspective on sexual dimorphism and phenology.</title>
        <authorList>
            <person name="Derks M.F."/>
            <person name="Smit S."/>
            <person name="Salis L."/>
            <person name="Schijlen E."/>
            <person name="Bossers A."/>
            <person name="Mateman C."/>
            <person name="Pijl A.S."/>
            <person name="de Ridder D."/>
            <person name="Groenen M.A."/>
            <person name="Visser M.E."/>
            <person name="Megens H.J."/>
        </authorList>
    </citation>
    <scope>NUCLEOTIDE SEQUENCE [LARGE SCALE GENOMIC DNA]</scope>
    <source>
        <strain evidence="2">WM2013NL</strain>
        <tissue evidence="2">Head and thorax</tissue>
    </source>
</reference>
<accession>A0A0L7KXZ4</accession>
<evidence type="ECO:0000259" key="1">
    <source>
        <dbReference type="Pfam" id="PF19277"/>
    </source>
</evidence>
<gene>
    <name evidence="2" type="ORF">OBRU01_11554</name>
</gene>
<dbReference type="AlphaFoldDB" id="A0A0L7KXZ4"/>
<keyword evidence="2" id="KW-0808">Transferase</keyword>
<dbReference type="GO" id="GO:0004366">
    <property type="term" value="F:glycerol-3-phosphate O-acyltransferase activity"/>
    <property type="evidence" value="ECO:0007669"/>
    <property type="project" value="TreeGrafter"/>
</dbReference>
<comment type="caution">
    <text evidence="2">The sequence shown here is derived from an EMBL/GenBank/DDBJ whole genome shotgun (WGS) entry which is preliminary data.</text>
</comment>
<evidence type="ECO:0000313" key="3">
    <source>
        <dbReference type="Proteomes" id="UP000037510"/>
    </source>
</evidence>
<dbReference type="GO" id="GO:0008654">
    <property type="term" value="P:phospholipid biosynthetic process"/>
    <property type="evidence" value="ECO:0007669"/>
    <property type="project" value="TreeGrafter"/>
</dbReference>
<evidence type="ECO:0000313" key="2">
    <source>
        <dbReference type="EMBL" id="KOB68138.1"/>
    </source>
</evidence>
<dbReference type="Proteomes" id="UP000037510">
    <property type="component" value="Unassembled WGS sequence"/>
</dbReference>
<dbReference type="GO" id="GO:0006631">
    <property type="term" value="P:fatty acid metabolic process"/>
    <property type="evidence" value="ECO:0007669"/>
    <property type="project" value="TreeGrafter"/>
</dbReference>
<organism evidence="2 3">
    <name type="scientific">Operophtera brumata</name>
    <name type="common">Winter moth</name>
    <name type="synonym">Phalaena brumata</name>
    <dbReference type="NCBI Taxonomy" id="104452"/>
    <lineage>
        <taxon>Eukaryota</taxon>
        <taxon>Metazoa</taxon>
        <taxon>Ecdysozoa</taxon>
        <taxon>Arthropoda</taxon>
        <taxon>Hexapoda</taxon>
        <taxon>Insecta</taxon>
        <taxon>Pterygota</taxon>
        <taxon>Neoptera</taxon>
        <taxon>Endopterygota</taxon>
        <taxon>Lepidoptera</taxon>
        <taxon>Glossata</taxon>
        <taxon>Ditrysia</taxon>
        <taxon>Geometroidea</taxon>
        <taxon>Geometridae</taxon>
        <taxon>Larentiinae</taxon>
        <taxon>Operophtera</taxon>
    </lineage>
</organism>
<sequence>MTDKQKYANGGVVSRYLCDLVQCFNLTRFDYKDVVPKVENDDSYLRAVEESTQEQLWRANKDKSEHENKTQYASVRRRVEAKAKKILSDISSAMSNNVLKFVAWCCHKGIRRIAIGGCGTRSACVERLRRANAAGLPLIFVPLHRSHFDYILVTFALYLTGVRPPLVAAGDNMRIPFFGDDHFDYILVTFVLYLTGVRPPLVAAGDYMRMPFFGSSSKADAPGQGNRSLLKHFKAPIESPLSPPNNNLAINLDKQILYNHSHSSLYGADVSSDYKMMVEAIGRHLVYDAAQATALMCTNIVSYVLLTEHRRGCTAKELAASVESRANSLKSHGRDLGYSATSQQALRHAVIGDAGARSRAEGGERRQADHPSPAQHRGVLGALLLLQHPTALETVIREPNADADVIYHSELMEAALQLSEVLSAEFILCAPCQRIEERLCDAVDSLVDTELITRIQPTDALEEERWSRRFAARLEEEADEEPRDPTRNIKYRINTSDSALAERRRLLLTLRPLLEAYAATNCLRLLRQWGVIEMYSAERERRLRILPPYDDEPSLREVCRHVTRFNVRTPLL</sequence>
<dbReference type="GO" id="GO:0019432">
    <property type="term" value="P:triglyceride biosynthetic process"/>
    <property type="evidence" value="ECO:0007669"/>
    <property type="project" value="TreeGrafter"/>
</dbReference>
<dbReference type="GO" id="GO:0031966">
    <property type="term" value="C:mitochondrial membrane"/>
    <property type="evidence" value="ECO:0007669"/>
    <property type="project" value="TreeGrafter"/>
</dbReference>
<dbReference type="EMBL" id="JTDY01004457">
    <property type="protein sequence ID" value="KOB68138.1"/>
    <property type="molecule type" value="Genomic_DNA"/>
</dbReference>
<protein>
    <submittedName>
        <fullName evidence="2">Glycerol-3-phosphate acyltransferase</fullName>
    </submittedName>
</protein>